<dbReference type="RefSeq" id="WP_390364162.1">
    <property type="nucleotide sequence ID" value="NZ_JBHTKJ010000065.1"/>
</dbReference>
<dbReference type="Proteomes" id="UP001597040">
    <property type="component" value="Unassembled WGS sequence"/>
</dbReference>
<dbReference type="EMBL" id="JBHTKJ010000065">
    <property type="protein sequence ID" value="MFD1040258.1"/>
    <property type="molecule type" value="Genomic_DNA"/>
</dbReference>
<keyword evidence="2" id="KW-1185">Reference proteome</keyword>
<evidence type="ECO:0000313" key="1">
    <source>
        <dbReference type="EMBL" id="MFD1040258.1"/>
    </source>
</evidence>
<name>A0ABW3LR17_9BACI</name>
<gene>
    <name evidence="1" type="ORF">ACFQ3N_17940</name>
</gene>
<accession>A0ABW3LR17</accession>
<proteinExistence type="predicted"/>
<reference evidence="2" key="1">
    <citation type="journal article" date="2019" name="Int. J. Syst. Evol. Microbiol.">
        <title>The Global Catalogue of Microorganisms (GCM) 10K type strain sequencing project: providing services to taxonomists for standard genome sequencing and annotation.</title>
        <authorList>
            <consortium name="The Broad Institute Genomics Platform"/>
            <consortium name="The Broad Institute Genome Sequencing Center for Infectious Disease"/>
            <person name="Wu L."/>
            <person name="Ma J."/>
        </authorList>
    </citation>
    <scope>NUCLEOTIDE SEQUENCE [LARGE SCALE GENOMIC DNA]</scope>
    <source>
        <strain evidence="2">CCUG 56754</strain>
    </source>
</reference>
<comment type="caution">
    <text evidence="1">The sequence shown here is derived from an EMBL/GenBank/DDBJ whole genome shotgun (WGS) entry which is preliminary data.</text>
</comment>
<sequence length="244" mass="28118">MQVNQQSSVVDATLRELLLRNKTAHQKTVYALLFYHMGGMEEGLQSLKALHEHGIRVRIIPDERILDHYRVTDLARRAGIDDWISLNDFENQKQQVDHVYIPILPFSTVSDLLNFNDTRSSIRMVMGALMKGKKVSAFSAGANPYHSIWQDVKMNHGTPLLKHQMKKQLQQIRGFGVHLIDHADEVVNHFITDFHQEKRQVITADDMKKQAKIGRRSIEWEQGTIITPLARDIAREHNIEIGEK</sequence>
<evidence type="ECO:0008006" key="3">
    <source>
        <dbReference type="Google" id="ProtNLM"/>
    </source>
</evidence>
<protein>
    <recommendedName>
        <fullName evidence="3">Flavoprotein domain-containing protein</fullName>
    </recommendedName>
</protein>
<organism evidence="1 2">
    <name type="scientific">Virgibacillus byunsanensis</name>
    <dbReference type="NCBI Taxonomy" id="570945"/>
    <lineage>
        <taxon>Bacteria</taxon>
        <taxon>Bacillati</taxon>
        <taxon>Bacillota</taxon>
        <taxon>Bacilli</taxon>
        <taxon>Bacillales</taxon>
        <taxon>Bacillaceae</taxon>
        <taxon>Virgibacillus</taxon>
    </lineage>
</organism>
<evidence type="ECO:0000313" key="2">
    <source>
        <dbReference type="Proteomes" id="UP001597040"/>
    </source>
</evidence>